<dbReference type="Gene3D" id="1.25.10.10">
    <property type="entry name" value="Leucine-rich Repeat Variant"/>
    <property type="match status" value="1"/>
</dbReference>
<dbReference type="Proteomes" id="UP000050326">
    <property type="component" value="Unassembled WGS sequence"/>
</dbReference>
<comment type="caution">
    <text evidence="1">The sequence shown here is derived from an EMBL/GenBank/DDBJ whole genome shotgun (WGS) entry which is preliminary data.</text>
</comment>
<evidence type="ECO:0008006" key="3">
    <source>
        <dbReference type="Google" id="ProtNLM"/>
    </source>
</evidence>
<dbReference type="Pfam" id="PF13646">
    <property type="entry name" value="HEAT_2"/>
    <property type="match status" value="1"/>
</dbReference>
<organism evidence="1 2">
    <name type="scientific">Oxobacter pfennigii</name>
    <dbReference type="NCBI Taxonomy" id="36849"/>
    <lineage>
        <taxon>Bacteria</taxon>
        <taxon>Bacillati</taxon>
        <taxon>Bacillota</taxon>
        <taxon>Clostridia</taxon>
        <taxon>Eubacteriales</taxon>
        <taxon>Clostridiaceae</taxon>
        <taxon>Oxobacter</taxon>
    </lineage>
</organism>
<sequence>MLSIDEDEEMRTRVAEILHYDSPEAEKILIFLTSDKSEMIRTDACDSLCNSKSQEVFELLKNKLKKDKSALVRGYAALSTADIANNICYDKEKLTEFIQFALKRKDCMGKNSFI</sequence>
<proteinExistence type="predicted"/>
<reference evidence="1 2" key="1">
    <citation type="submission" date="2015-09" db="EMBL/GenBank/DDBJ databases">
        <title>Genome sequence of Oxobacter pfennigii DSM 3222.</title>
        <authorList>
            <person name="Poehlein A."/>
            <person name="Bengelsdorf F.R."/>
            <person name="Schiel-Bengelsdorf B."/>
            <person name="Duerre P."/>
            <person name="Daniel R."/>
        </authorList>
    </citation>
    <scope>NUCLEOTIDE SEQUENCE [LARGE SCALE GENOMIC DNA]</scope>
    <source>
        <strain evidence="1 2">DSM 3222</strain>
    </source>
</reference>
<dbReference type="AlphaFoldDB" id="A0A0P8YDH2"/>
<evidence type="ECO:0000313" key="1">
    <source>
        <dbReference type="EMBL" id="KPU45300.1"/>
    </source>
</evidence>
<dbReference type="EMBL" id="LKET01000026">
    <property type="protein sequence ID" value="KPU45300.1"/>
    <property type="molecule type" value="Genomic_DNA"/>
</dbReference>
<keyword evidence="2" id="KW-1185">Reference proteome</keyword>
<accession>A0A0P8YDH2</accession>
<dbReference type="InterPro" id="IPR016024">
    <property type="entry name" value="ARM-type_fold"/>
</dbReference>
<dbReference type="SUPFAM" id="SSF48371">
    <property type="entry name" value="ARM repeat"/>
    <property type="match status" value="1"/>
</dbReference>
<gene>
    <name evidence="1" type="ORF">OXPF_11930</name>
</gene>
<dbReference type="STRING" id="36849.OXPF_11930"/>
<dbReference type="InterPro" id="IPR011989">
    <property type="entry name" value="ARM-like"/>
</dbReference>
<evidence type="ECO:0000313" key="2">
    <source>
        <dbReference type="Proteomes" id="UP000050326"/>
    </source>
</evidence>
<dbReference type="RefSeq" id="WP_242854331.1">
    <property type="nucleotide sequence ID" value="NZ_LKET01000026.1"/>
</dbReference>
<protein>
    <recommendedName>
        <fullName evidence="3">HEAT repeat protein</fullName>
    </recommendedName>
</protein>
<name>A0A0P8YDH2_9CLOT</name>